<sequence length="64" mass="7047">MAVKLTASGRVVNINPPTRLSKKQRDSISLIPVDEARIRAIEETFKNVKVSKMALDVVKKKNGG</sequence>
<dbReference type="RefSeq" id="WP_086486709.1">
    <property type="nucleotide sequence ID" value="NZ_MSLT01000001.1"/>
</dbReference>
<dbReference type="Proteomes" id="UP000194798">
    <property type="component" value="Unassembled WGS sequence"/>
</dbReference>
<comment type="caution">
    <text evidence="1">The sequence shown here is derived from an EMBL/GenBank/DDBJ whole genome shotgun (WGS) entry which is preliminary data.</text>
</comment>
<evidence type="ECO:0000313" key="1">
    <source>
        <dbReference type="EMBL" id="OUD16307.1"/>
    </source>
</evidence>
<reference evidence="1 2" key="1">
    <citation type="submission" date="2016-12" db="EMBL/GenBank/DDBJ databases">
        <title>Thioflexothrix psekupsii D3 genome sequencing and assembly.</title>
        <authorList>
            <person name="Fomenkov A."/>
            <person name="Vincze T."/>
            <person name="Grabovich M."/>
            <person name="Anton B.P."/>
            <person name="Dubinina G."/>
            <person name="Orlova M."/>
            <person name="Belousova E."/>
            <person name="Roberts R.J."/>
        </authorList>
    </citation>
    <scope>NUCLEOTIDE SEQUENCE [LARGE SCALE GENOMIC DNA]</scope>
    <source>
        <strain evidence="1">D3</strain>
    </source>
</reference>
<organism evidence="1 2">
    <name type="scientific">Thioflexithrix psekupsensis</name>
    <dbReference type="NCBI Taxonomy" id="1570016"/>
    <lineage>
        <taxon>Bacteria</taxon>
        <taxon>Pseudomonadati</taxon>
        <taxon>Pseudomonadota</taxon>
        <taxon>Gammaproteobacteria</taxon>
        <taxon>Thiotrichales</taxon>
        <taxon>Thioflexithrix</taxon>
    </lineage>
</organism>
<proteinExistence type="predicted"/>
<name>A0A251XC49_9GAMM</name>
<accession>A0A251XC49</accession>
<gene>
    <name evidence="1" type="ORF">TPSD3_00880</name>
</gene>
<dbReference type="AlphaFoldDB" id="A0A251XC49"/>
<evidence type="ECO:0000313" key="2">
    <source>
        <dbReference type="Proteomes" id="UP000194798"/>
    </source>
</evidence>
<keyword evidence="2" id="KW-1185">Reference proteome</keyword>
<dbReference type="EMBL" id="MSLT01000001">
    <property type="protein sequence ID" value="OUD16307.1"/>
    <property type="molecule type" value="Genomic_DNA"/>
</dbReference>
<protein>
    <submittedName>
        <fullName evidence="1">Uncharacterized protein</fullName>
    </submittedName>
</protein>